<reference evidence="3" key="1">
    <citation type="submission" date="2016-06" db="EMBL/GenBank/DDBJ databases">
        <title>Parallel loss of symbiosis genes in relatives of nitrogen-fixing non-legume Parasponia.</title>
        <authorList>
            <person name="Van Velzen R."/>
            <person name="Holmer R."/>
            <person name="Bu F."/>
            <person name="Rutten L."/>
            <person name="Van Zeijl A."/>
            <person name="Liu W."/>
            <person name="Santuari L."/>
            <person name="Cao Q."/>
            <person name="Sharma T."/>
            <person name="Shen D."/>
            <person name="Roswanjaya Y."/>
            <person name="Wardhani T."/>
            <person name="Kalhor M.S."/>
            <person name="Jansen J."/>
            <person name="Van den Hoogen J."/>
            <person name="Gungor B."/>
            <person name="Hartog M."/>
            <person name="Hontelez J."/>
            <person name="Verver J."/>
            <person name="Yang W.-C."/>
            <person name="Schijlen E."/>
            <person name="Repin R."/>
            <person name="Schilthuizen M."/>
            <person name="Schranz E."/>
            <person name="Heidstra R."/>
            <person name="Miyata K."/>
            <person name="Fedorova E."/>
            <person name="Kohlen W."/>
            <person name="Bisseling T."/>
            <person name="Smit S."/>
            <person name="Geurts R."/>
        </authorList>
    </citation>
    <scope>NUCLEOTIDE SEQUENCE [LARGE SCALE GENOMIC DNA]</scope>
    <source>
        <strain evidence="3">cv. WU1-14</strain>
    </source>
</reference>
<dbReference type="AlphaFoldDB" id="A0A2P5D499"/>
<dbReference type="EMBL" id="JXTB01000066">
    <property type="protein sequence ID" value="PON68075.1"/>
    <property type="molecule type" value="Genomic_DNA"/>
</dbReference>
<organism evidence="2 3">
    <name type="scientific">Parasponia andersonii</name>
    <name type="common">Sponia andersonii</name>
    <dbReference type="NCBI Taxonomy" id="3476"/>
    <lineage>
        <taxon>Eukaryota</taxon>
        <taxon>Viridiplantae</taxon>
        <taxon>Streptophyta</taxon>
        <taxon>Embryophyta</taxon>
        <taxon>Tracheophyta</taxon>
        <taxon>Spermatophyta</taxon>
        <taxon>Magnoliopsida</taxon>
        <taxon>eudicotyledons</taxon>
        <taxon>Gunneridae</taxon>
        <taxon>Pentapetalae</taxon>
        <taxon>rosids</taxon>
        <taxon>fabids</taxon>
        <taxon>Rosales</taxon>
        <taxon>Cannabaceae</taxon>
        <taxon>Parasponia</taxon>
    </lineage>
</organism>
<accession>A0A2P5D499</accession>
<feature type="region of interest" description="Disordered" evidence="1">
    <location>
        <begin position="1"/>
        <end position="27"/>
    </location>
</feature>
<name>A0A2P5D499_PARAD</name>
<dbReference type="Proteomes" id="UP000237105">
    <property type="component" value="Unassembled WGS sequence"/>
</dbReference>
<protein>
    <submittedName>
        <fullName evidence="2">Uncharacterized protein</fullName>
    </submittedName>
</protein>
<dbReference type="OrthoDB" id="10489652at2759"/>
<sequence length="49" mass="5176">VDRPADQVQGPAHNTKRPEDGPGRAVGLTHFAKGGVLSSFFSRGTGREN</sequence>
<gene>
    <name evidence="2" type="ORF">PanWU01x14_098790</name>
</gene>
<keyword evidence="3" id="KW-1185">Reference proteome</keyword>
<proteinExistence type="predicted"/>
<feature type="non-terminal residue" evidence="2">
    <location>
        <position position="1"/>
    </location>
</feature>
<evidence type="ECO:0000256" key="1">
    <source>
        <dbReference type="SAM" id="MobiDB-lite"/>
    </source>
</evidence>
<evidence type="ECO:0000313" key="2">
    <source>
        <dbReference type="EMBL" id="PON68075.1"/>
    </source>
</evidence>
<evidence type="ECO:0000313" key="3">
    <source>
        <dbReference type="Proteomes" id="UP000237105"/>
    </source>
</evidence>
<comment type="caution">
    <text evidence="2">The sequence shown here is derived from an EMBL/GenBank/DDBJ whole genome shotgun (WGS) entry which is preliminary data.</text>
</comment>